<dbReference type="PANTHER" id="PTHR43702:SF3">
    <property type="entry name" value="PROTEIN TSGA"/>
    <property type="match status" value="1"/>
</dbReference>
<feature type="compositionally biased region" description="Basic and acidic residues" evidence="3">
    <location>
        <begin position="486"/>
        <end position="501"/>
    </location>
</feature>
<evidence type="ECO:0000256" key="3">
    <source>
        <dbReference type="SAM" id="MobiDB-lite"/>
    </source>
</evidence>
<keyword evidence="4" id="KW-1133">Transmembrane helix</keyword>
<keyword evidence="4" id="KW-0472">Membrane</keyword>
<dbReference type="GO" id="GO:0022857">
    <property type="term" value="F:transmembrane transporter activity"/>
    <property type="evidence" value="ECO:0007669"/>
    <property type="project" value="InterPro"/>
</dbReference>
<feature type="transmembrane region" description="Helical" evidence="4">
    <location>
        <begin position="126"/>
        <end position="143"/>
    </location>
</feature>
<feature type="compositionally biased region" description="Basic and acidic residues" evidence="3">
    <location>
        <begin position="446"/>
        <end position="461"/>
    </location>
</feature>
<dbReference type="PANTHER" id="PTHR43702">
    <property type="entry name" value="L-FUCOSE-PROTON SYMPORTER"/>
    <property type="match status" value="1"/>
</dbReference>
<keyword evidence="4" id="KW-0812">Transmembrane</keyword>
<name>A0A0D2KNP4_9EURO</name>
<feature type="transmembrane region" description="Helical" evidence="4">
    <location>
        <begin position="202"/>
        <end position="221"/>
    </location>
</feature>
<dbReference type="OrthoDB" id="546893at2759"/>
<feature type="transmembrane region" description="Helical" evidence="4">
    <location>
        <begin position="73"/>
        <end position="94"/>
    </location>
</feature>
<protein>
    <recommendedName>
        <fullName evidence="7">Major facilitator superfamily (MFS) profile domain-containing protein</fullName>
    </recommendedName>
</protein>
<dbReference type="Pfam" id="PF07690">
    <property type="entry name" value="MFS_1"/>
    <property type="match status" value="1"/>
</dbReference>
<evidence type="ECO:0000256" key="1">
    <source>
        <dbReference type="ARBA" id="ARBA00004429"/>
    </source>
</evidence>
<dbReference type="AlphaFoldDB" id="A0A0D2KNP4"/>
<organism evidence="5 6">
    <name type="scientific">Fonsecaea multimorphosa CBS 102226</name>
    <dbReference type="NCBI Taxonomy" id="1442371"/>
    <lineage>
        <taxon>Eukaryota</taxon>
        <taxon>Fungi</taxon>
        <taxon>Dikarya</taxon>
        <taxon>Ascomycota</taxon>
        <taxon>Pezizomycotina</taxon>
        <taxon>Eurotiomycetes</taxon>
        <taxon>Chaetothyriomycetidae</taxon>
        <taxon>Chaetothyriales</taxon>
        <taxon>Herpotrichiellaceae</taxon>
        <taxon>Fonsecaea</taxon>
    </lineage>
</organism>
<feature type="transmembrane region" description="Helical" evidence="4">
    <location>
        <begin position="290"/>
        <end position="309"/>
    </location>
</feature>
<feature type="region of interest" description="Disordered" evidence="3">
    <location>
        <begin position="446"/>
        <end position="501"/>
    </location>
</feature>
<dbReference type="Gene3D" id="1.20.1250.20">
    <property type="entry name" value="MFS general substrate transporter like domains"/>
    <property type="match status" value="2"/>
</dbReference>
<dbReference type="SUPFAM" id="SSF103473">
    <property type="entry name" value="MFS general substrate transporter"/>
    <property type="match status" value="1"/>
</dbReference>
<dbReference type="VEuPathDB" id="FungiDB:Z520_05624"/>
<accession>A0A0D2KNP4</accession>
<comment type="subcellular location">
    <subcellularLocation>
        <location evidence="1">Cell inner membrane</location>
        <topology evidence="1">Multi-pass membrane protein</topology>
    </subcellularLocation>
</comment>
<dbReference type="STRING" id="1442371.A0A0D2KNP4"/>
<dbReference type="GeneID" id="27711370"/>
<keyword evidence="2" id="KW-1003">Cell membrane</keyword>
<evidence type="ECO:0008006" key="7">
    <source>
        <dbReference type="Google" id="ProtNLM"/>
    </source>
</evidence>
<dbReference type="InterPro" id="IPR036259">
    <property type="entry name" value="MFS_trans_sf"/>
</dbReference>
<feature type="transmembrane region" description="Helical" evidence="4">
    <location>
        <begin position="101"/>
        <end position="120"/>
    </location>
</feature>
<feature type="transmembrane region" description="Helical" evidence="4">
    <location>
        <begin position="345"/>
        <end position="366"/>
    </location>
</feature>
<dbReference type="EMBL" id="KN848071">
    <property type="protein sequence ID" value="KIX98323.1"/>
    <property type="molecule type" value="Genomic_DNA"/>
</dbReference>
<reference evidence="5 6" key="1">
    <citation type="submission" date="2015-01" db="EMBL/GenBank/DDBJ databases">
        <title>The Genome Sequence of Fonsecaea multimorphosa CBS 102226.</title>
        <authorList>
            <consortium name="The Broad Institute Genomics Platform"/>
            <person name="Cuomo C."/>
            <person name="de Hoog S."/>
            <person name="Gorbushina A."/>
            <person name="Stielow B."/>
            <person name="Teixiera M."/>
            <person name="Abouelleil A."/>
            <person name="Chapman S.B."/>
            <person name="Priest M."/>
            <person name="Young S.K."/>
            <person name="Wortman J."/>
            <person name="Nusbaum C."/>
            <person name="Birren B."/>
        </authorList>
    </citation>
    <scope>NUCLEOTIDE SEQUENCE [LARGE SCALE GENOMIC DNA]</scope>
    <source>
        <strain evidence="5 6">CBS 102226</strain>
    </source>
</reference>
<evidence type="ECO:0000313" key="6">
    <source>
        <dbReference type="Proteomes" id="UP000053411"/>
    </source>
</evidence>
<sequence>MARRKSGFFKHTTLKVRDDSVTKASELSVRQSILPIILVTTLYFLWGFAYGLLDTLNKHFQGVLGISRARSSGLQAAYFGAYPLASLGYANWILRHFSYKAVFMFGLTLYGIGGLLMWPAGLKRSFGGFCGATFIIGSGLGSLETAANPFIAVCGPPKYSELRINLAQSFNAVGTVIGPVLGSYAFFKNTGDDLQSLKNVQWVYLAIAIFVFVLAFVFYVSPIPEVTDADMEHQVTVTHDGLEERNRRPFWRQYTVFHAAFSQFCYVGSQVALAGYAINYFTEIAPISNSTGAALLAGAQGCFALGRFSGSLLMRFIRPRYIFLLYLTAVIAFCSAAITQRRNTGIAMFMLTLFFESVCFPTIVALGIRGQGRHTKRAAGWIVGGVCGGACVPPLLGATADWRNSTPFALVVPVCFFIASWTYALCVNFVPYYRVPADAIGGSHIRLGDRDRDRDRDHEGEGEGGGGVHADGDGDVEKAGAAQIERAGKEDVQVHRVGEKD</sequence>
<feature type="transmembrane region" description="Helical" evidence="4">
    <location>
        <begin position="33"/>
        <end position="53"/>
    </location>
</feature>
<feature type="transmembrane region" description="Helical" evidence="4">
    <location>
        <begin position="255"/>
        <end position="278"/>
    </location>
</feature>
<evidence type="ECO:0000256" key="2">
    <source>
        <dbReference type="ARBA" id="ARBA00022475"/>
    </source>
</evidence>
<keyword evidence="6" id="KW-1185">Reference proteome</keyword>
<feature type="transmembrane region" description="Helical" evidence="4">
    <location>
        <begin position="378"/>
        <end position="396"/>
    </location>
</feature>
<proteinExistence type="predicted"/>
<dbReference type="GO" id="GO:0005886">
    <property type="term" value="C:plasma membrane"/>
    <property type="evidence" value="ECO:0007669"/>
    <property type="project" value="UniProtKB-SubCell"/>
</dbReference>
<gene>
    <name evidence="5" type="ORF">Z520_05624</name>
</gene>
<feature type="transmembrane region" description="Helical" evidence="4">
    <location>
        <begin position="164"/>
        <end position="187"/>
    </location>
</feature>
<evidence type="ECO:0000256" key="4">
    <source>
        <dbReference type="SAM" id="Phobius"/>
    </source>
</evidence>
<dbReference type="Proteomes" id="UP000053411">
    <property type="component" value="Unassembled WGS sequence"/>
</dbReference>
<evidence type="ECO:0000313" key="5">
    <source>
        <dbReference type="EMBL" id="KIX98323.1"/>
    </source>
</evidence>
<feature type="transmembrane region" description="Helical" evidence="4">
    <location>
        <begin position="321"/>
        <end position="339"/>
    </location>
</feature>
<dbReference type="InterPro" id="IPR050375">
    <property type="entry name" value="MFS_TsgA-like"/>
</dbReference>
<dbReference type="RefSeq" id="XP_016632446.1">
    <property type="nucleotide sequence ID" value="XM_016776127.1"/>
</dbReference>
<feature type="transmembrane region" description="Helical" evidence="4">
    <location>
        <begin position="408"/>
        <end position="430"/>
    </location>
</feature>
<dbReference type="InterPro" id="IPR011701">
    <property type="entry name" value="MFS"/>
</dbReference>